<dbReference type="EMBL" id="SIRE01000005">
    <property type="protein sequence ID" value="TBL80273.1"/>
    <property type="molecule type" value="Genomic_DNA"/>
</dbReference>
<dbReference type="Gene3D" id="3.40.50.2300">
    <property type="match status" value="1"/>
</dbReference>
<keyword evidence="1" id="KW-0805">Transcription regulation</keyword>
<accession>A0A4Q9DTK8</accession>
<dbReference type="InterPro" id="IPR018062">
    <property type="entry name" value="HTH_AraC-typ_CS"/>
</dbReference>
<evidence type="ECO:0000256" key="2">
    <source>
        <dbReference type="ARBA" id="ARBA00023125"/>
    </source>
</evidence>
<dbReference type="Pfam" id="PF00072">
    <property type="entry name" value="Response_reg"/>
    <property type="match status" value="1"/>
</dbReference>
<organism evidence="7 8">
    <name type="scientific">Paenibacillus thalictri</name>
    <dbReference type="NCBI Taxonomy" id="2527873"/>
    <lineage>
        <taxon>Bacteria</taxon>
        <taxon>Bacillati</taxon>
        <taxon>Bacillota</taxon>
        <taxon>Bacilli</taxon>
        <taxon>Bacillales</taxon>
        <taxon>Paenibacillaceae</taxon>
        <taxon>Paenibacillus</taxon>
    </lineage>
</organism>
<keyword evidence="2" id="KW-0238">DNA-binding</keyword>
<dbReference type="SMART" id="SM00342">
    <property type="entry name" value="HTH_ARAC"/>
    <property type="match status" value="1"/>
</dbReference>
<reference evidence="7 8" key="1">
    <citation type="submission" date="2019-02" db="EMBL/GenBank/DDBJ databases">
        <title>Paenibacillus sp. nov., isolated from surface-sterilized tissue of Thalictrum simplex L.</title>
        <authorList>
            <person name="Tuo L."/>
        </authorList>
    </citation>
    <scope>NUCLEOTIDE SEQUENCE [LARGE SCALE GENOMIC DNA]</scope>
    <source>
        <strain evidence="7 8">N2SHLJ1</strain>
    </source>
</reference>
<evidence type="ECO:0000256" key="4">
    <source>
        <dbReference type="PROSITE-ProRule" id="PRU00169"/>
    </source>
</evidence>
<feature type="domain" description="HTH araC/xylS-type" evidence="5">
    <location>
        <begin position="416"/>
        <end position="514"/>
    </location>
</feature>
<feature type="domain" description="Response regulatory" evidence="6">
    <location>
        <begin position="2"/>
        <end position="119"/>
    </location>
</feature>
<protein>
    <submittedName>
        <fullName evidence="7">Response regulator</fullName>
    </submittedName>
</protein>
<proteinExistence type="predicted"/>
<feature type="modified residue" description="4-aspartylphosphate" evidence="4">
    <location>
        <position position="54"/>
    </location>
</feature>
<gene>
    <name evidence="7" type="ORF">EYB31_07595</name>
</gene>
<dbReference type="CDD" id="cd17536">
    <property type="entry name" value="REC_YesN-like"/>
    <property type="match status" value="1"/>
</dbReference>
<dbReference type="AlphaFoldDB" id="A0A4Q9DTK8"/>
<dbReference type="SUPFAM" id="SSF46689">
    <property type="entry name" value="Homeodomain-like"/>
    <property type="match status" value="2"/>
</dbReference>
<dbReference type="RefSeq" id="WP_131012687.1">
    <property type="nucleotide sequence ID" value="NZ_SIRE01000005.1"/>
</dbReference>
<evidence type="ECO:0000256" key="3">
    <source>
        <dbReference type="ARBA" id="ARBA00023163"/>
    </source>
</evidence>
<comment type="caution">
    <text evidence="7">The sequence shown here is derived from an EMBL/GenBank/DDBJ whole genome shotgun (WGS) entry which is preliminary data.</text>
</comment>
<dbReference type="PROSITE" id="PS01124">
    <property type="entry name" value="HTH_ARAC_FAMILY_2"/>
    <property type="match status" value="1"/>
</dbReference>
<dbReference type="InterPro" id="IPR018060">
    <property type="entry name" value="HTH_AraC"/>
</dbReference>
<dbReference type="PROSITE" id="PS00041">
    <property type="entry name" value="HTH_ARAC_FAMILY_1"/>
    <property type="match status" value="1"/>
</dbReference>
<dbReference type="SMART" id="SM00448">
    <property type="entry name" value="REC"/>
    <property type="match status" value="1"/>
</dbReference>
<dbReference type="PROSITE" id="PS50110">
    <property type="entry name" value="RESPONSE_REGULATORY"/>
    <property type="match status" value="1"/>
</dbReference>
<dbReference type="GO" id="GO:0000160">
    <property type="term" value="P:phosphorelay signal transduction system"/>
    <property type="evidence" value="ECO:0007669"/>
    <property type="project" value="InterPro"/>
</dbReference>
<dbReference type="Gene3D" id="1.10.10.60">
    <property type="entry name" value="Homeodomain-like"/>
    <property type="match status" value="2"/>
</dbReference>
<keyword evidence="4" id="KW-0597">Phosphoprotein</keyword>
<evidence type="ECO:0000259" key="5">
    <source>
        <dbReference type="PROSITE" id="PS01124"/>
    </source>
</evidence>
<dbReference type="SUPFAM" id="SSF52172">
    <property type="entry name" value="CheY-like"/>
    <property type="match status" value="1"/>
</dbReference>
<dbReference type="PANTHER" id="PTHR43280">
    <property type="entry name" value="ARAC-FAMILY TRANSCRIPTIONAL REGULATOR"/>
    <property type="match status" value="1"/>
</dbReference>
<dbReference type="OrthoDB" id="2512952at2"/>
<dbReference type="InterPro" id="IPR009057">
    <property type="entry name" value="Homeodomain-like_sf"/>
</dbReference>
<dbReference type="GO" id="GO:0043565">
    <property type="term" value="F:sequence-specific DNA binding"/>
    <property type="evidence" value="ECO:0007669"/>
    <property type="project" value="InterPro"/>
</dbReference>
<dbReference type="PRINTS" id="PR00032">
    <property type="entry name" value="HTHARAC"/>
</dbReference>
<dbReference type="InterPro" id="IPR011006">
    <property type="entry name" value="CheY-like_superfamily"/>
</dbReference>
<dbReference type="PANTHER" id="PTHR43280:SF2">
    <property type="entry name" value="HTH-TYPE TRANSCRIPTIONAL REGULATOR EXSA"/>
    <property type="match status" value="1"/>
</dbReference>
<evidence type="ECO:0000313" key="7">
    <source>
        <dbReference type="EMBL" id="TBL80273.1"/>
    </source>
</evidence>
<dbReference type="Pfam" id="PF12833">
    <property type="entry name" value="HTH_18"/>
    <property type="match status" value="1"/>
</dbReference>
<evidence type="ECO:0000313" key="8">
    <source>
        <dbReference type="Proteomes" id="UP000293142"/>
    </source>
</evidence>
<name>A0A4Q9DTK8_9BACL</name>
<evidence type="ECO:0000259" key="6">
    <source>
        <dbReference type="PROSITE" id="PS50110"/>
    </source>
</evidence>
<evidence type="ECO:0000256" key="1">
    <source>
        <dbReference type="ARBA" id="ARBA00023015"/>
    </source>
</evidence>
<dbReference type="InterPro" id="IPR020449">
    <property type="entry name" value="Tscrpt_reg_AraC-type_HTH"/>
</dbReference>
<keyword evidence="3" id="KW-0804">Transcription</keyword>
<sequence length="514" mass="57333">MNVLIVDDEPIVRTGLSSFIEWERHGLRLAGTANDGMDAWERLQREPVDIVVTDILMPRMDGLELVRRLHQASADMAVIVLSCLDDFVYVKQAMKLGARDYVLKPTMEPEELVAILLEAKNALELARHEKEQLAAWRKELEMSKLSQLSMKLEKYISGGHTDDSAIDLPLAEGHMLYSVGVRTAAPQLAYMDWSAQGALAAVRCGEQSVLLLYAGACALSQHQQYTAAYERSSDLERFIRREAGLAAGDYFIGVGEPVRHPRQVAEAVQRFERQQQHAFYAADFTPVGSAAAEPSTAAKLPLEEKIDLLRAVAAGNMEAVRDAAKRIMLAIAAEQPPVTKVHGFIFELFGMAAGYARERGDKSIDEFEARFVNQQRIQALLNLQALGAFMQEALEQLSRPGMDEHAGWNSKNPFIRKVIQYMRANYQQNIGTADIAEHVRLSRSYLSDLFSKEMGESLSEALTRIRMDEAKRLLSGGEKKVYEVAEAVGFQDAKTFAKTFKRVVGCSPKEYESV</sequence>
<dbReference type="InterPro" id="IPR001789">
    <property type="entry name" value="Sig_transdc_resp-reg_receiver"/>
</dbReference>
<dbReference type="Proteomes" id="UP000293142">
    <property type="component" value="Unassembled WGS sequence"/>
</dbReference>
<keyword evidence="8" id="KW-1185">Reference proteome</keyword>
<dbReference type="GO" id="GO:0003700">
    <property type="term" value="F:DNA-binding transcription factor activity"/>
    <property type="evidence" value="ECO:0007669"/>
    <property type="project" value="InterPro"/>
</dbReference>